<dbReference type="InterPro" id="IPR011835">
    <property type="entry name" value="GS/SS"/>
</dbReference>
<dbReference type="HAMAP" id="MF_00484">
    <property type="entry name" value="Glycogen_synth"/>
    <property type="match status" value="1"/>
</dbReference>
<comment type="catalytic activity">
    <reaction evidence="1 8">
        <text>[(1-&gt;4)-alpha-D-glucosyl](n) + ADP-alpha-D-glucose = [(1-&gt;4)-alpha-D-glucosyl](n+1) + ADP + H(+)</text>
        <dbReference type="Rhea" id="RHEA:18189"/>
        <dbReference type="Rhea" id="RHEA-COMP:9584"/>
        <dbReference type="Rhea" id="RHEA-COMP:9587"/>
        <dbReference type="ChEBI" id="CHEBI:15378"/>
        <dbReference type="ChEBI" id="CHEBI:15444"/>
        <dbReference type="ChEBI" id="CHEBI:57498"/>
        <dbReference type="ChEBI" id="CHEBI:456216"/>
        <dbReference type="EC" id="2.4.1.21"/>
    </reaction>
</comment>
<keyword evidence="6 8" id="KW-0808">Transferase</keyword>
<dbReference type="RefSeq" id="WP_090696567.1">
    <property type="nucleotide sequence ID" value="NZ_FOSP01000001.1"/>
</dbReference>
<dbReference type="OrthoDB" id="9808590at2"/>
<protein>
    <recommendedName>
        <fullName evidence="8">Glycogen synthase</fullName>
        <ecNumber evidence="8">2.4.1.21</ecNumber>
    </recommendedName>
    <alternativeName>
        <fullName evidence="8">Starch [bacterial glycogen] synthase</fullName>
    </alternativeName>
</protein>
<evidence type="ECO:0000256" key="4">
    <source>
        <dbReference type="ARBA" id="ARBA00010281"/>
    </source>
</evidence>
<name>A0A1I3XFD5_9PROT</name>
<comment type="pathway">
    <text evidence="3 8">Glycan biosynthesis; glycogen biosynthesis.</text>
</comment>
<feature type="domain" description="Glycosyl transferase family 1" evidence="9">
    <location>
        <begin position="309"/>
        <end position="456"/>
    </location>
</feature>
<dbReference type="GO" id="GO:0004373">
    <property type="term" value="F:alpha-1,4-glucan glucosyltransferase (UDP-glucose donor) activity"/>
    <property type="evidence" value="ECO:0007669"/>
    <property type="project" value="InterPro"/>
</dbReference>
<evidence type="ECO:0000259" key="9">
    <source>
        <dbReference type="Pfam" id="PF00534"/>
    </source>
</evidence>
<dbReference type="Pfam" id="PF08323">
    <property type="entry name" value="Glyco_transf_5"/>
    <property type="match status" value="1"/>
</dbReference>
<keyword evidence="12" id="KW-1185">Reference proteome</keyword>
<evidence type="ECO:0000256" key="6">
    <source>
        <dbReference type="ARBA" id="ARBA00022679"/>
    </source>
</evidence>
<dbReference type="GO" id="GO:0009011">
    <property type="term" value="F:alpha-1,4-glucan glucosyltransferase (ADP-glucose donor) activity"/>
    <property type="evidence" value="ECO:0007669"/>
    <property type="project" value="UniProtKB-UniRule"/>
</dbReference>
<dbReference type="UniPathway" id="UPA00164"/>
<dbReference type="PANTHER" id="PTHR45825">
    <property type="entry name" value="GRANULE-BOUND STARCH SYNTHASE 1, CHLOROPLASTIC/AMYLOPLASTIC"/>
    <property type="match status" value="1"/>
</dbReference>
<evidence type="ECO:0000313" key="11">
    <source>
        <dbReference type="EMBL" id="SFK18049.1"/>
    </source>
</evidence>
<evidence type="ECO:0000256" key="1">
    <source>
        <dbReference type="ARBA" id="ARBA00001478"/>
    </source>
</evidence>
<dbReference type="Proteomes" id="UP000199533">
    <property type="component" value="Unassembled WGS sequence"/>
</dbReference>
<dbReference type="InterPro" id="IPR013534">
    <property type="entry name" value="Starch_synth_cat_dom"/>
</dbReference>
<dbReference type="EMBL" id="FOSP01000001">
    <property type="protein sequence ID" value="SFK18049.1"/>
    <property type="molecule type" value="Genomic_DNA"/>
</dbReference>
<keyword evidence="7 8" id="KW-0320">Glycogen biosynthesis</keyword>
<comment type="similarity">
    <text evidence="4 8">Belongs to the glycosyltransferase 1 family. Bacterial/plant glycogen synthase subfamily.</text>
</comment>
<dbReference type="InterPro" id="IPR001296">
    <property type="entry name" value="Glyco_trans_1"/>
</dbReference>
<evidence type="ECO:0000259" key="10">
    <source>
        <dbReference type="Pfam" id="PF08323"/>
    </source>
</evidence>
<dbReference type="SUPFAM" id="SSF53756">
    <property type="entry name" value="UDP-Glycosyltransferase/glycogen phosphorylase"/>
    <property type="match status" value="1"/>
</dbReference>
<dbReference type="NCBIfam" id="TIGR02095">
    <property type="entry name" value="glgA"/>
    <property type="match status" value="1"/>
</dbReference>
<sequence>MSSAPLRSEPRILFITPEVFPLCKTGGLGDVSAALPAALRVMRMDVRLLIPGYPQVMQGLKPKRKVAEFNMLPQFPSATLRSAKLSVNTSTSIPVFIIDCPELYQREGGPYQDPAGQDWPDNARRFGLLCKIAAILASDASPLTWRPHLAHCNDWQSGLAPAYLHFHQGHKAASIMTIHNLAFQGNFPPENVVQLGLPSASFGIHGLEYYNNMSFLKGGIYYADHITTVSPNYAKEIQSEPLGFGMQGLLAARQHHISGIVNGIDENEWNPASDPYIARNYSSTSLSAKKVNKQVLQKEMGLTTDSAIPLFATIGRITHQKGYDLLLQVASQLVEIPAQLIILGSGDKTLESKLIALAKSYPGKISVRIGYSESMSHKIEAGADCFLMPSRFEPCGLNQMYSQRYGTPPLVHATGGLLDTVIDCTPSTLKDKSASGFLFDQMTANDFFLAIKQAVAAYRVPRTWQNLQQNGMNKDFSWRTSATAYRKLYLSLSALSSSKI</sequence>
<evidence type="ECO:0000256" key="5">
    <source>
        <dbReference type="ARBA" id="ARBA00022676"/>
    </source>
</evidence>
<proteinExistence type="inferred from homology"/>
<dbReference type="CDD" id="cd03791">
    <property type="entry name" value="GT5_Glycogen_synthase_DULL1-like"/>
    <property type="match status" value="1"/>
</dbReference>
<evidence type="ECO:0000256" key="3">
    <source>
        <dbReference type="ARBA" id="ARBA00004964"/>
    </source>
</evidence>
<dbReference type="NCBIfam" id="NF001899">
    <property type="entry name" value="PRK00654.1-2"/>
    <property type="match status" value="1"/>
</dbReference>
<dbReference type="EC" id="2.4.1.21" evidence="8"/>
<accession>A0A1I3XFD5</accession>
<feature type="binding site" evidence="8">
    <location>
        <position position="24"/>
    </location>
    <ligand>
        <name>ADP-alpha-D-glucose</name>
        <dbReference type="ChEBI" id="CHEBI:57498"/>
    </ligand>
</feature>
<organism evidence="11 12">
    <name type="scientific">Nitrosomonas aestuarii</name>
    <dbReference type="NCBI Taxonomy" id="52441"/>
    <lineage>
        <taxon>Bacteria</taxon>
        <taxon>Pseudomonadati</taxon>
        <taxon>Pseudomonadota</taxon>
        <taxon>Betaproteobacteria</taxon>
        <taxon>Nitrosomonadales</taxon>
        <taxon>Nitrosomonadaceae</taxon>
        <taxon>Nitrosomonas</taxon>
    </lineage>
</organism>
<comment type="function">
    <text evidence="2 8">Synthesizes alpha-1,4-glucan chains using ADP-glucose.</text>
</comment>
<dbReference type="GO" id="GO:0005978">
    <property type="term" value="P:glycogen biosynthetic process"/>
    <property type="evidence" value="ECO:0007669"/>
    <property type="project" value="UniProtKB-UniRule"/>
</dbReference>
<evidence type="ECO:0000256" key="8">
    <source>
        <dbReference type="HAMAP-Rule" id="MF_00484"/>
    </source>
</evidence>
<dbReference type="AlphaFoldDB" id="A0A1I3XFD5"/>
<dbReference type="PANTHER" id="PTHR45825:SF8">
    <property type="entry name" value="GLYCOGEN SYNTHASE"/>
    <property type="match status" value="1"/>
</dbReference>
<dbReference type="Gene3D" id="3.40.50.2000">
    <property type="entry name" value="Glycogen Phosphorylase B"/>
    <property type="match status" value="2"/>
</dbReference>
<evidence type="ECO:0000256" key="2">
    <source>
        <dbReference type="ARBA" id="ARBA00002764"/>
    </source>
</evidence>
<evidence type="ECO:0000313" key="12">
    <source>
        <dbReference type="Proteomes" id="UP000199533"/>
    </source>
</evidence>
<reference evidence="12" key="1">
    <citation type="submission" date="2016-10" db="EMBL/GenBank/DDBJ databases">
        <authorList>
            <person name="Varghese N."/>
            <person name="Submissions S."/>
        </authorList>
    </citation>
    <scope>NUCLEOTIDE SEQUENCE [LARGE SCALE GENOMIC DNA]</scope>
    <source>
        <strain evidence="12">Nm69</strain>
    </source>
</reference>
<keyword evidence="5 8" id="KW-0328">Glycosyltransferase</keyword>
<dbReference type="STRING" id="52441.SAMN05216302_1001258"/>
<gene>
    <name evidence="8" type="primary">glgA</name>
    <name evidence="11" type="ORF">SAMN05216302_1001258</name>
</gene>
<feature type="domain" description="Starch synthase catalytic" evidence="10">
    <location>
        <begin position="11"/>
        <end position="251"/>
    </location>
</feature>
<dbReference type="Pfam" id="PF00534">
    <property type="entry name" value="Glycos_transf_1"/>
    <property type="match status" value="1"/>
</dbReference>
<evidence type="ECO:0000256" key="7">
    <source>
        <dbReference type="ARBA" id="ARBA00023056"/>
    </source>
</evidence>